<evidence type="ECO:0000256" key="8">
    <source>
        <dbReference type="ARBA" id="ARBA00023157"/>
    </source>
</evidence>
<dbReference type="SMART" id="SM00181">
    <property type="entry name" value="EGF"/>
    <property type="match status" value="1"/>
</dbReference>
<keyword evidence="11" id="KW-0768">Sushi</keyword>
<dbReference type="Pfam" id="PF00084">
    <property type="entry name" value="Sushi"/>
    <property type="match status" value="1"/>
</dbReference>
<dbReference type="InterPro" id="IPR000436">
    <property type="entry name" value="Sushi_SCR_CCP_dom"/>
</dbReference>
<dbReference type="InterPro" id="IPR036465">
    <property type="entry name" value="vWFA_dom_sf"/>
</dbReference>
<keyword evidence="17" id="KW-1185">Reference proteome</keyword>
<feature type="disulfide bond" evidence="11">
    <location>
        <begin position="258"/>
        <end position="285"/>
    </location>
</feature>
<keyword evidence="5" id="KW-0732">Signal</keyword>
<dbReference type="PROSITE" id="PS50923">
    <property type="entry name" value="SUSHI"/>
    <property type="match status" value="1"/>
</dbReference>
<feature type="domain" description="EGF-like" evidence="12">
    <location>
        <begin position="287"/>
        <end position="322"/>
    </location>
</feature>
<keyword evidence="8 10" id="KW-1015">Disulfide bond</keyword>
<dbReference type="GO" id="GO:0016020">
    <property type="term" value="C:membrane"/>
    <property type="evidence" value="ECO:0007669"/>
    <property type="project" value="UniProtKB-SubCell"/>
</dbReference>
<dbReference type="FunFam" id="2.10.25.10:FF:000173">
    <property type="entry name" value="Neurogenic locus notch protein 2"/>
    <property type="match status" value="1"/>
</dbReference>
<dbReference type="PROSITE" id="PS50026">
    <property type="entry name" value="EGF_3"/>
    <property type="match status" value="1"/>
</dbReference>
<dbReference type="Pfam" id="PF02494">
    <property type="entry name" value="HYR"/>
    <property type="match status" value="1"/>
</dbReference>
<dbReference type="FunFam" id="3.40.50.410:FF:000004">
    <property type="entry name" value="collagen alpha-6(VI) chain"/>
    <property type="match status" value="1"/>
</dbReference>
<evidence type="ECO:0000256" key="3">
    <source>
        <dbReference type="ARBA" id="ARBA00022525"/>
    </source>
</evidence>
<dbReference type="FunFam" id="2.10.70.10:FF:000011">
    <property type="entry name" value="CUB and sushi domain-containing protein 3 isoform A"/>
    <property type="match status" value="1"/>
</dbReference>
<sequence length="540" mass="60507">MLGSHFHSRFILNGRCKVWLMALTNFQLIIAIVLHSFRTVSTDCGGSKADIVFILDSSGSVDFEDFQKTKEFFKTMVGGFQIGSNKVRMASVPFSTAIHNTFELSDYTSEYSLKQKISNIPYDAGGTNTHLALKYARETSFSYWNSRSGVAKIAVVITDGQSNNKIETLKEAEKLRNSGVIIFSVGVGDGVDRSELSGMASRSSYVFDVATFSALDSIRDRLTKTACEVISCGDPGTPLNGDRSGSDFSKGKSVSYSCHSDYKLVGSSTRTCQSTSVWSGSLPRCVFNNACKSNPCHNKATCNNGKTYTCSCAQGYSGFNCEKDIQPPVVKNCPSDIREFSVSRFKNITWRGPSFYDPHEHYVDVTTNYPKNGSTFFWGDYTAIYTAVKQYNGLRSVCTFNISVRPHPCPDLNVTIVTRNGALVCNGWMTEYTRICMVFCKQRTKLQEGHDFRTKYICGGSGKWLPSKTLPFCGRRGRKRELIRPSDELYRYHFRTCVDEEKDKMRETYLEILKTSSVKGLCNKYPDLCKKENVEVQCKE</sequence>
<dbReference type="InterPro" id="IPR000742">
    <property type="entry name" value="EGF"/>
</dbReference>
<evidence type="ECO:0000256" key="10">
    <source>
        <dbReference type="PROSITE-ProRule" id="PRU00076"/>
    </source>
</evidence>
<evidence type="ECO:0000256" key="2">
    <source>
        <dbReference type="ARBA" id="ARBA00004613"/>
    </source>
</evidence>
<dbReference type="SMART" id="SM00327">
    <property type="entry name" value="VWA"/>
    <property type="match status" value="1"/>
</dbReference>
<dbReference type="InterPro" id="IPR003410">
    <property type="entry name" value="HYR_dom"/>
</dbReference>
<dbReference type="Pfam" id="PF00008">
    <property type="entry name" value="EGF"/>
    <property type="match status" value="1"/>
</dbReference>
<evidence type="ECO:0000256" key="1">
    <source>
        <dbReference type="ARBA" id="ARBA00004370"/>
    </source>
</evidence>
<feature type="domain" description="HYR" evidence="14">
    <location>
        <begin position="323"/>
        <end position="406"/>
    </location>
</feature>
<protein>
    <recommendedName>
        <fullName evidence="18">Sushi, von Willebrand factor type A, EGF and pentraxin domain-containing protein 1</fullName>
    </recommendedName>
</protein>
<keyword evidence="3" id="KW-0964">Secreted</keyword>
<dbReference type="OMA" id="NCEKDIQ"/>
<evidence type="ECO:0000259" key="12">
    <source>
        <dbReference type="PROSITE" id="PS50026"/>
    </source>
</evidence>
<dbReference type="SUPFAM" id="SSF57196">
    <property type="entry name" value="EGF/Laminin"/>
    <property type="match status" value="1"/>
</dbReference>
<dbReference type="Proteomes" id="UP000005408">
    <property type="component" value="Unassembled WGS sequence"/>
</dbReference>
<dbReference type="PROSITE" id="PS01186">
    <property type="entry name" value="EGF_2"/>
    <property type="match status" value="1"/>
</dbReference>
<evidence type="ECO:0000256" key="4">
    <source>
        <dbReference type="ARBA" id="ARBA00022536"/>
    </source>
</evidence>
<evidence type="ECO:0000313" key="16">
    <source>
        <dbReference type="EnsemblMetazoa" id="G26810.2:cds"/>
    </source>
</evidence>
<dbReference type="OrthoDB" id="8962045at2759"/>
<dbReference type="CDD" id="cd00033">
    <property type="entry name" value="CCP"/>
    <property type="match status" value="1"/>
</dbReference>
<feature type="domain" description="Sushi" evidence="15">
    <location>
        <begin position="230"/>
        <end position="287"/>
    </location>
</feature>
<dbReference type="PRINTS" id="PR00453">
    <property type="entry name" value="VWFADOMAIN"/>
</dbReference>
<evidence type="ECO:0000256" key="6">
    <source>
        <dbReference type="ARBA" id="ARBA00022737"/>
    </source>
</evidence>
<evidence type="ECO:0000256" key="7">
    <source>
        <dbReference type="ARBA" id="ARBA00023136"/>
    </source>
</evidence>
<dbReference type="PROSITE" id="PS50234">
    <property type="entry name" value="VWFA"/>
    <property type="match status" value="1"/>
</dbReference>
<keyword evidence="6" id="KW-0677">Repeat</keyword>
<evidence type="ECO:0000259" key="13">
    <source>
        <dbReference type="PROSITE" id="PS50234"/>
    </source>
</evidence>
<dbReference type="Gene3D" id="2.10.25.10">
    <property type="entry name" value="Laminin"/>
    <property type="match status" value="1"/>
</dbReference>
<organism evidence="16 17">
    <name type="scientific">Magallana gigas</name>
    <name type="common">Pacific oyster</name>
    <name type="synonym">Crassostrea gigas</name>
    <dbReference type="NCBI Taxonomy" id="29159"/>
    <lineage>
        <taxon>Eukaryota</taxon>
        <taxon>Metazoa</taxon>
        <taxon>Spiralia</taxon>
        <taxon>Lophotrochozoa</taxon>
        <taxon>Mollusca</taxon>
        <taxon>Bivalvia</taxon>
        <taxon>Autobranchia</taxon>
        <taxon>Pteriomorphia</taxon>
        <taxon>Ostreida</taxon>
        <taxon>Ostreoidea</taxon>
        <taxon>Ostreidae</taxon>
        <taxon>Magallana</taxon>
    </lineage>
</organism>
<keyword evidence="9" id="KW-0325">Glycoprotein</keyword>
<dbReference type="Gene3D" id="3.40.50.410">
    <property type="entry name" value="von Willebrand factor, type A domain"/>
    <property type="match status" value="1"/>
</dbReference>
<dbReference type="InterPro" id="IPR035976">
    <property type="entry name" value="Sushi/SCR/CCP_sf"/>
</dbReference>
<dbReference type="PROSITE" id="PS50825">
    <property type="entry name" value="HYR"/>
    <property type="match status" value="1"/>
</dbReference>
<dbReference type="PANTHER" id="PTHR24020">
    <property type="entry name" value="COLLAGEN ALPHA"/>
    <property type="match status" value="1"/>
</dbReference>
<dbReference type="SUPFAM" id="SSF53300">
    <property type="entry name" value="vWA-like"/>
    <property type="match status" value="1"/>
</dbReference>
<keyword evidence="4 10" id="KW-0245">EGF-like domain</keyword>
<evidence type="ECO:0000313" key="17">
    <source>
        <dbReference type="Proteomes" id="UP000005408"/>
    </source>
</evidence>
<evidence type="ECO:0008006" key="18">
    <source>
        <dbReference type="Google" id="ProtNLM"/>
    </source>
</evidence>
<keyword evidence="7" id="KW-0472">Membrane</keyword>
<dbReference type="Gene3D" id="2.10.70.10">
    <property type="entry name" value="Complement Module, domain 1"/>
    <property type="match status" value="1"/>
</dbReference>
<reference evidence="16" key="1">
    <citation type="submission" date="2022-08" db="UniProtKB">
        <authorList>
            <consortium name="EnsemblMetazoa"/>
        </authorList>
    </citation>
    <scope>IDENTIFICATION</scope>
    <source>
        <strain evidence="16">05x7-T-G4-1.051#20</strain>
    </source>
</reference>
<dbReference type="Pfam" id="PF00092">
    <property type="entry name" value="VWA"/>
    <property type="match status" value="1"/>
</dbReference>
<feature type="domain" description="VWFA" evidence="13">
    <location>
        <begin position="50"/>
        <end position="222"/>
    </location>
</feature>
<evidence type="ECO:0000259" key="14">
    <source>
        <dbReference type="PROSITE" id="PS50825"/>
    </source>
</evidence>
<dbReference type="InterPro" id="IPR002035">
    <property type="entry name" value="VWF_A"/>
</dbReference>
<accession>A0A8W8LBH4</accession>
<dbReference type="PROSITE" id="PS00022">
    <property type="entry name" value="EGF_1"/>
    <property type="match status" value="1"/>
</dbReference>
<evidence type="ECO:0000259" key="15">
    <source>
        <dbReference type="PROSITE" id="PS50923"/>
    </source>
</evidence>
<name>A0A8W8LBH4_MAGGI</name>
<dbReference type="SUPFAM" id="SSF57535">
    <property type="entry name" value="Complement control module/SCR domain"/>
    <property type="match status" value="1"/>
</dbReference>
<dbReference type="GO" id="GO:0005576">
    <property type="term" value="C:extracellular region"/>
    <property type="evidence" value="ECO:0007669"/>
    <property type="project" value="UniProtKB-SubCell"/>
</dbReference>
<proteinExistence type="predicted"/>
<comment type="caution">
    <text evidence="10">Lacks conserved residue(s) required for the propagation of feature annotation.</text>
</comment>
<dbReference type="InterPro" id="IPR050525">
    <property type="entry name" value="ECM_Assembly_Org"/>
</dbReference>
<comment type="subcellular location">
    <subcellularLocation>
        <location evidence="1">Membrane</location>
    </subcellularLocation>
    <subcellularLocation>
        <location evidence="2">Secreted</location>
    </subcellularLocation>
</comment>
<dbReference type="AlphaFoldDB" id="A0A8W8LBH4"/>
<dbReference type="SMART" id="SM00032">
    <property type="entry name" value="CCP"/>
    <property type="match status" value="2"/>
</dbReference>
<dbReference type="CDD" id="cd00054">
    <property type="entry name" value="EGF_CA"/>
    <property type="match status" value="1"/>
</dbReference>
<dbReference type="PANTHER" id="PTHR24020:SF84">
    <property type="entry name" value="VWFA DOMAIN-CONTAINING PROTEIN"/>
    <property type="match status" value="1"/>
</dbReference>
<evidence type="ECO:0000256" key="5">
    <source>
        <dbReference type="ARBA" id="ARBA00022729"/>
    </source>
</evidence>
<evidence type="ECO:0000256" key="9">
    <source>
        <dbReference type="ARBA" id="ARBA00023180"/>
    </source>
</evidence>
<feature type="disulfide bond" evidence="10">
    <location>
        <begin position="312"/>
        <end position="321"/>
    </location>
</feature>
<dbReference type="EnsemblMetazoa" id="G26810.2">
    <property type="protein sequence ID" value="G26810.2:cds"/>
    <property type="gene ID" value="G26810"/>
</dbReference>
<evidence type="ECO:0000256" key="11">
    <source>
        <dbReference type="PROSITE-ProRule" id="PRU00302"/>
    </source>
</evidence>